<evidence type="ECO:0000313" key="3">
    <source>
        <dbReference type="Proteomes" id="UP000663843"/>
    </source>
</evidence>
<organism evidence="2 3">
    <name type="scientific">Rhizoctonia solani</name>
    <dbReference type="NCBI Taxonomy" id="456999"/>
    <lineage>
        <taxon>Eukaryota</taxon>
        <taxon>Fungi</taxon>
        <taxon>Dikarya</taxon>
        <taxon>Basidiomycota</taxon>
        <taxon>Agaricomycotina</taxon>
        <taxon>Agaricomycetes</taxon>
        <taxon>Cantharellales</taxon>
        <taxon>Ceratobasidiaceae</taxon>
        <taxon>Rhizoctonia</taxon>
    </lineage>
</organism>
<protein>
    <recommendedName>
        <fullName evidence="4">F-box domain-containing protein</fullName>
    </recommendedName>
</protein>
<feature type="transmembrane region" description="Helical" evidence="1">
    <location>
        <begin position="89"/>
        <end position="110"/>
    </location>
</feature>
<reference evidence="2" key="1">
    <citation type="submission" date="2021-01" db="EMBL/GenBank/DDBJ databases">
        <authorList>
            <person name="Kaushik A."/>
        </authorList>
    </citation>
    <scope>NUCLEOTIDE SEQUENCE</scope>
    <source>
        <strain evidence="2">AG2-2IIIB</strain>
    </source>
</reference>
<evidence type="ECO:0000256" key="1">
    <source>
        <dbReference type="SAM" id="Phobius"/>
    </source>
</evidence>
<comment type="caution">
    <text evidence="2">The sequence shown here is derived from an EMBL/GenBank/DDBJ whole genome shotgun (WGS) entry which is preliminary data.</text>
</comment>
<dbReference type="Proteomes" id="UP000663843">
    <property type="component" value="Unassembled WGS sequence"/>
</dbReference>
<name>A0A8H2WQV7_9AGAM</name>
<dbReference type="InterPro" id="IPR032675">
    <property type="entry name" value="LRR_dom_sf"/>
</dbReference>
<keyword evidence="1" id="KW-0812">Transmembrane</keyword>
<gene>
    <name evidence="2" type="ORF">RDB_LOCUS33005</name>
</gene>
<sequence length="582" mass="65659">MQSTLQTISAYDGSSSAISKWEDTGDKLANALATYLRSCMFLEIFSSKNAQDSQKLASRIDFSLNTLHTKLSLELAQSRTILARMRNRILSRFHSILIEILSAIFMNIVYAPSPDDQTPLPMAKSLKAIFGRLSKLLAVCSFWRNLAVSFKELWSIVPVAISGTDQPTHAVISSILERFQASLPSNRPLHLAATLPQDYRLVPLVAGYVPRFTSINIESCTMNSISKLLGGLLPQPASHEVSELSLHEICNEYQAELPTEGITDYMWNNRRLFLNLVGSLSILRLRSVNIPWESTTFSNKLVELRLQSAILDSNSDLIDVLQALQSAHELQQLKIISVTSFPDESDGNTPVAEFTFPNLKSLLLEDLDFNVLRTLLASIVPGHHRLTLFLTPKIQHIYELDEEPTEIDIQEIYELLERTTVDTLLLQGDLEDTVWLDYIELREILSSLPALKTLKMNSWWFNKEDLQALERPQTTNSDPQPVNFPNLEKICIFNSTIRHKKALYCAMNSHSLHFMELGGRIPRISSDDDATDGGVSRQNSSIFITHDTDIVRRLRGIIPHFRLLGPEASSGVDFGQNVWQLW</sequence>
<keyword evidence="1" id="KW-1133">Transmembrane helix</keyword>
<dbReference type="EMBL" id="CAJMWT010001360">
    <property type="protein sequence ID" value="CAE6395007.1"/>
    <property type="molecule type" value="Genomic_DNA"/>
</dbReference>
<dbReference type="Gene3D" id="3.80.10.10">
    <property type="entry name" value="Ribonuclease Inhibitor"/>
    <property type="match status" value="1"/>
</dbReference>
<accession>A0A8H2WQV7</accession>
<keyword evidence="1" id="KW-0472">Membrane</keyword>
<proteinExistence type="predicted"/>
<dbReference type="AlphaFoldDB" id="A0A8H2WQV7"/>
<evidence type="ECO:0008006" key="4">
    <source>
        <dbReference type="Google" id="ProtNLM"/>
    </source>
</evidence>
<evidence type="ECO:0000313" key="2">
    <source>
        <dbReference type="EMBL" id="CAE6395007.1"/>
    </source>
</evidence>